<dbReference type="InterPro" id="IPR002104">
    <property type="entry name" value="Integrase_catalytic"/>
</dbReference>
<dbReference type="Pfam" id="PF00589">
    <property type="entry name" value="Phage_integrase"/>
    <property type="match status" value="1"/>
</dbReference>
<dbReference type="SUPFAM" id="SSF56349">
    <property type="entry name" value="DNA breaking-rejoining enzymes"/>
    <property type="match status" value="1"/>
</dbReference>
<dbReference type="GO" id="GO:0015074">
    <property type="term" value="P:DNA integration"/>
    <property type="evidence" value="ECO:0007669"/>
    <property type="project" value="InterPro"/>
</dbReference>
<dbReference type="PROSITE" id="PS51898">
    <property type="entry name" value="TYR_RECOMBINASE"/>
    <property type="match status" value="1"/>
</dbReference>
<evidence type="ECO:0000313" key="4">
    <source>
        <dbReference type="Proteomes" id="UP000199208"/>
    </source>
</evidence>
<accession>A0A1G5RQ21</accession>
<evidence type="ECO:0000259" key="2">
    <source>
        <dbReference type="PROSITE" id="PS51898"/>
    </source>
</evidence>
<dbReference type="GO" id="GO:0003677">
    <property type="term" value="F:DNA binding"/>
    <property type="evidence" value="ECO:0007669"/>
    <property type="project" value="InterPro"/>
</dbReference>
<reference evidence="3 4" key="1">
    <citation type="submission" date="2016-10" db="EMBL/GenBank/DDBJ databases">
        <authorList>
            <person name="de Groot N.N."/>
        </authorList>
    </citation>
    <scope>NUCLEOTIDE SEQUENCE [LARGE SCALE GENOMIC DNA]</scope>
    <source>
        <strain evidence="3 4">DSM 2784</strain>
    </source>
</reference>
<name>A0A1G5RQ21_9FIRM</name>
<gene>
    <name evidence="3" type="ORF">SAMN03080599_00069</name>
</gene>
<dbReference type="GO" id="GO:0006310">
    <property type="term" value="P:DNA recombination"/>
    <property type="evidence" value="ECO:0007669"/>
    <property type="project" value="UniProtKB-KW"/>
</dbReference>
<evidence type="ECO:0000256" key="1">
    <source>
        <dbReference type="ARBA" id="ARBA00023172"/>
    </source>
</evidence>
<dbReference type="InterPro" id="IPR011010">
    <property type="entry name" value="DNA_brk_join_enz"/>
</dbReference>
<dbReference type="EMBL" id="FMWL01000001">
    <property type="protein sequence ID" value="SCZ76104.1"/>
    <property type="molecule type" value="Genomic_DNA"/>
</dbReference>
<organism evidence="3 4">
    <name type="scientific">Acidaminobacter hydrogenoformans DSM 2784</name>
    <dbReference type="NCBI Taxonomy" id="1120920"/>
    <lineage>
        <taxon>Bacteria</taxon>
        <taxon>Bacillati</taxon>
        <taxon>Bacillota</taxon>
        <taxon>Clostridia</taxon>
        <taxon>Peptostreptococcales</taxon>
        <taxon>Acidaminobacteraceae</taxon>
        <taxon>Acidaminobacter</taxon>
    </lineage>
</organism>
<dbReference type="Proteomes" id="UP000199208">
    <property type="component" value="Unassembled WGS sequence"/>
</dbReference>
<dbReference type="STRING" id="1120920.SAMN03080599_00069"/>
<feature type="domain" description="Tyr recombinase" evidence="2">
    <location>
        <begin position="1"/>
        <end position="115"/>
    </location>
</feature>
<proteinExistence type="predicted"/>
<dbReference type="AlphaFoldDB" id="A0A1G5RQ21"/>
<dbReference type="Gene3D" id="1.10.443.10">
    <property type="entry name" value="Intergrase catalytic core"/>
    <property type="match status" value="1"/>
</dbReference>
<protein>
    <submittedName>
        <fullName evidence="3">Phage integrase family protein</fullName>
    </submittedName>
</protein>
<keyword evidence="1" id="KW-0233">DNA recombination</keyword>
<sequence length="173" mass="20151">MKNVIPPINRYLDLQGYSHPGRENEWLFKNHMKKQFTRQGINYIVSKYTSLARDRDPNLIPEDFSPHKIRHTTAMSLLDSGVDLIYIRDLLGHTSVKTTEVYAKTNVQLKRKAIEASANEIVPVESPEWESDSDLKSWLKGHQSVFSCPYIRRPHRYECLQESGLTFAVYQRN</sequence>
<evidence type="ECO:0000313" key="3">
    <source>
        <dbReference type="EMBL" id="SCZ76104.1"/>
    </source>
</evidence>
<dbReference type="InterPro" id="IPR013762">
    <property type="entry name" value="Integrase-like_cat_sf"/>
</dbReference>
<keyword evidence="4" id="KW-1185">Reference proteome</keyword>